<evidence type="ECO:0000256" key="1">
    <source>
        <dbReference type="SAM" id="MobiDB-lite"/>
    </source>
</evidence>
<reference evidence="2" key="2">
    <citation type="submission" date="2021-01" db="EMBL/GenBank/DDBJ databases">
        <authorList>
            <person name="Schikora-Tamarit M.A."/>
        </authorList>
    </citation>
    <scope>NUCLEOTIDE SEQUENCE</scope>
    <source>
        <strain evidence="2">CBS2887</strain>
    </source>
</reference>
<accession>A0A9P8TJ84</accession>
<feature type="compositionally biased region" description="Low complexity" evidence="1">
    <location>
        <begin position="66"/>
        <end position="92"/>
    </location>
</feature>
<proteinExistence type="predicted"/>
<gene>
    <name evidence="2" type="ORF">WICPIJ_008067</name>
</gene>
<reference evidence="2" key="1">
    <citation type="journal article" date="2021" name="Open Biol.">
        <title>Shared evolutionary footprints suggest mitochondrial oxidative damage underlies multiple complex I losses in fungi.</title>
        <authorList>
            <person name="Schikora-Tamarit M.A."/>
            <person name="Marcet-Houben M."/>
            <person name="Nosek J."/>
            <person name="Gabaldon T."/>
        </authorList>
    </citation>
    <scope>NUCLEOTIDE SEQUENCE</scope>
    <source>
        <strain evidence="2">CBS2887</strain>
    </source>
</reference>
<protein>
    <submittedName>
        <fullName evidence="2">Uncharacterized protein</fullName>
    </submittedName>
</protein>
<dbReference type="Proteomes" id="UP000774326">
    <property type="component" value="Unassembled WGS sequence"/>
</dbReference>
<comment type="caution">
    <text evidence="2">The sequence shown here is derived from an EMBL/GenBank/DDBJ whole genome shotgun (WGS) entry which is preliminary data.</text>
</comment>
<evidence type="ECO:0000313" key="2">
    <source>
        <dbReference type="EMBL" id="KAH3680854.1"/>
    </source>
</evidence>
<keyword evidence="3" id="KW-1185">Reference proteome</keyword>
<feature type="region of interest" description="Disordered" evidence="1">
    <location>
        <begin position="66"/>
        <end position="95"/>
    </location>
</feature>
<dbReference type="AlphaFoldDB" id="A0A9P8TJ84"/>
<organism evidence="2 3">
    <name type="scientific">Wickerhamomyces pijperi</name>
    <name type="common">Yeast</name>
    <name type="synonym">Pichia pijperi</name>
    <dbReference type="NCBI Taxonomy" id="599730"/>
    <lineage>
        <taxon>Eukaryota</taxon>
        <taxon>Fungi</taxon>
        <taxon>Dikarya</taxon>
        <taxon>Ascomycota</taxon>
        <taxon>Saccharomycotina</taxon>
        <taxon>Saccharomycetes</taxon>
        <taxon>Phaffomycetales</taxon>
        <taxon>Wickerhamomycetaceae</taxon>
        <taxon>Wickerhamomyces</taxon>
    </lineage>
</organism>
<evidence type="ECO:0000313" key="3">
    <source>
        <dbReference type="Proteomes" id="UP000774326"/>
    </source>
</evidence>
<sequence length="151" mass="15534">MISLPSLHSGMVFDWIGVGLLKPSLLRPCKVFCERPHLAHEGRSTSFPSFTESNEAAFDCSGSCSGSCSSMSSSSSSSSSASIGSSSDWPSSRVAVDNEDSCSSLVSASSSSASSSCLILSGSAILFSSLTTNFTFPSTYSTPTPSISSKP</sequence>
<dbReference type="EMBL" id="JAEUBG010004654">
    <property type="protein sequence ID" value="KAH3680854.1"/>
    <property type="molecule type" value="Genomic_DNA"/>
</dbReference>
<name>A0A9P8TJ84_WICPI</name>